<keyword evidence="2" id="KW-1185">Reference proteome</keyword>
<dbReference type="Proteomes" id="UP001303647">
    <property type="component" value="Unassembled WGS sequence"/>
</dbReference>
<evidence type="ECO:0000313" key="2">
    <source>
        <dbReference type="Proteomes" id="UP001303647"/>
    </source>
</evidence>
<reference evidence="1" key="1">
    <citation type="journal article" date="2023" name="Mol. Phylogenet. Evol.">
        <title>Genome-scale phylogeny and comparative genomics of the fungal order Sordariales.</title>
        <authorList>
            <person name="Hensen N."/>
            <person name="Bonometti L."/>
            <person name="Westerberg I."/>
            <person name="Brannstrom I.O."/>
            <person name="Guillou S."/>
            <person name="Cros-Aarteil S."/>
            <person name="Calhoun S."/>
            <person name="Haridas S."/>
            <person name="Kuo A."/>
            <person name="Mondo S."/>
            <person name="Pangilinan J."/>
            <person name="Riley R."/>
            <person name="LaButti K."/>
            <person name="Andreopoulos B."/>
            <person name="Lipzen A."/>
            <person name="Chen C."/>
            <person name="Yan M."/>
            <person name="Daum C."/>
            <person name="Ng V."/>
            <person name="Clum A."/>
            <person name="Steindorff A."/>
            <person name="Ohm R.A."/>
            <person name="Martin F."/>
            <person name="Silar P."/>
            <person name="Natvig D.O."/>
            <person name="Lalanne C."/>
            <person name="Gautier V."/>
            <person name="Ament-Velasquez S.L."/>
            <person name="Kruys A."/>
            <person name="Hutchinson M.I."/>
            <person name="Powell A.J."/>
            <person name="Barry K."/>
            <person name="Miller A.N."/>
            <person name="Grigoriev I.V."/>
            <person name="Debuchy R."/>
            <person name="Gladieux P."/>
            <person name="Hiltunen Thoren M."/>
            <person name="Johannesson H."/>
        </authorList>
    </citation>
    <scope>NUCLEOTIDE SEQUENCE</scope>
    <source>
        <strain evidence="1">CBS 359.72</strain>
    </source>
</reference>
<accession>A0AAN7HLS4</accession>
<name>A0AAN7HLS4_9PEZI</name>
<reference evidence="1" key="2">
    <citation type="submission" date="2023-05" db="EMBL/GenBank/DDBJ databases">
        <authorList>
            <consortium name="Lawrence Berkeley National Laboratory"/>
            <person name="Steindorff A."/>
            <person name="Hensen N."/>
            <person name="Bonometti L."/>
            <person name="Westerberg I."/>
            <person name="Brannstrom I.O."/>
            <person name="Guillou S."/>
            <person name="Cros-Aarteil S."/>
            <person name="Calhoun S."/>
            <person name="Haridas S."/>
            <person name="Kuo A."/>
            <person name="Mondo S."/>
            <person name="Pangilinan J."/>
            <person name="Riley R."/>
            <person name="Labutti K."/>
            <person name="Andreopoulos B."/>
            <person name="Lipzen A."/>
            <person name="Chen C."/>
            <person name="Yanf M."/>
            <person name="Daum C."/>
            <person name="Ng V."/>
            <person name="Clum A."/>
            <person name="Ohm R."/>
            <person name="Martin F."/>
            <person name="Silar P."/>
            <person name="Natvig D."/>
            <person name="Lalanne C."/>
            <person name="Gautier V."/>
            <person name="Ament-Velasquez S.L."/>
            <person name="Kruys A."/>
            <person name="Hutchinson M.I."/>
            <person name="Powell A.J."/>
            <person name="Barry K."/>
            <person name="Miller A.N."/>
            <person name="Grigoriev I.V."/>
            <person name="Debuchy R."/>
            <person name="Gladieux P."/>
            <person name="Thoren M.H."/>
            <person name="Johannesson H."/>
        </authorList>
    </citation>
    <scope>NUCLEOTIDE SEQUENCE</scope>
    <source>
        <strain evidence="1">CBS 359.72</strain>
    </source>
</reference>
<protein>
    <recommendedName>
        <fullName evidence="3">BTB domain-containing protein</fullName>
    </recommendedName>
</protein>
<gene>
    <name evidence="1" type="ORF">C7999DRAFT_17210</name>
</gene>
<evidence type="ECO:0008006" key="3">
    <source>
        <dbReference type="Google" id="ProtNLM"/>
    </source>
</evidence>
<comment type="caution">
    <text evidence="1">The sequence shown here is derived from an EMBL/GenBank/DDBJ whole genome shotgun (WGS) entry which is preliminary data.</text>
</comment>
<evidence type="ECO:0000313" key="1">
    <source>
        <dbReference type="EMBL" id="KAK4244534.1"/>
    </source>
</evidence>
<dbReference type="EMBL" id="MU857734">
    <property type="protein sequence ID" value="KAK4244534.1"/>
    <property type="molecule type" value="Genomic_DNA"/>
</dbReference>
<proteinExistence type="predicted"/>
<sequence>MGCWEIAPGSKERIDIGTIEIQMRVSSRHLILASPYFKVALNGPWRETASVSADCSRYIHADDWDPQASLQLAYRRPLRL</sequence>
<organism evidence="1 2">
    <name type="scientific">Corynascus novoguineensis</name>
    <dbReference type="NCBI Taxonomy" id="1126955"/>
    <lineage>
        <taxon>Eukaryota</taxon>
        <taxon>Fungi</taxon>
        <taxon>Dikarya</taxon>
        <taxon>Ascomycota</taxon>
        <taxon>Pezizomycotina</taxon>
        <taxon>Sordariomycetes</taxon>
        <taxon>Sordariomycetidae</taxon>
        <taxon>Sordariales</taxon>
        <taxon>Chaetomiaceae</taxon>
        <taxon>Corynascus</taxon>
    </lineage>
</organism>
<dbReference type="AlphaFoldDB" id="A0AAN7HLS4"/>